<dbReference type="InterPro" id="IPR003959">
    <property type="entry name" value="ATPase_AAA_core"/>
</dbReference>
<keyword evidence="4 6" id="KW-0547">Nucleotide-binding</keyword>
<organism evidence="11">
    <name type="scientific">Trithuria inconspicua</name>
    <dbReference type="NCBI Taxonomy" id="405043"/>
    <lineage>
        <taxon>Eukaryota</taxon>
        <taxon>Viridiplantae</taxon>
        <taxon>Streptophyta</taxon>
        <taxon>Embryophyta</taxon>
        <taxon>Tracheophyta</taxon>
        <taxon>Spermatophyta</taxon>
        <taxon>Magnoliopsida</taxon>
        <taxon>Nymphaeales</taxon>
        <taxon>Hydatellaceae</taxon>
        <taxon>Trithuria</taxon>
    </lineage>
</organism>
<dbReference type="InterPro" id="IPR008543">
    <property type="entry name" value="Uncharacterised_Ycf2"/>
</dbReference>
<dbReference type="EMBL" id="HE963749">
    <property type="protein sequence ID" value="CCJ32589.1"/>
    <property type="molecule type" value="Genomic_DNA"/>
</dbReference>
<feature type="transmembrane region" description="Helical" evidence="8">
    <location>
        <begin position="1221"/>
        <end position="1242"/>
    </location>
</feature>
<keyword evidence="8" id="KW-0472">Membrane</keyword>
<evidence type="ECO:0000256" key="2">
    <source>
        <dbReference type="ARBA" id="ARBA00009361"/>
    </source>
</evidence>
<name>M1WU63_9MAGN</name>
<feature type="transmembrane region" description="Helical" evidence="8">
    <location>
        <begin position="1254"/>
        <end position="1275"/>
    </location>
</feature>
<dbReference type="GO" id="GO:0009570">
    <property type="term" value="C:chloroplast stroma"/>
    <property type="evidence" value="ECO:0007669"/>
    <property type="project" value="UniProtKB-SubCell"/>
</dbReference>
<evidence type="ECO:0000256" key="3">
    <source>
        <dbReference type="ARBA" id="ARBA00022640"/>
    </source>
</evidence>
<evidence type="ECO:0000256" key="6">
    <source>
        <dbReference type="HAMAP-Rule" id="MF_01330"/>
    </source>
</evidence>
<keyword evidence="11" id="KW-0150">Chloroplast</keyword>
<dbReference type="HAMAP" id="MF_01330">
    <property type="entry name" value="Ycf2"/>
    <property type="match status" value="1"/>
</dbReference>
<dbReference type="GO" id="GO:0016887">
    <property type="term" value="F:ATP hydrolysis activity"/>
    <property type="evidence" value="ECO:0007669"/>
    <property type="project" value="InterPro"/>
</dbReference>
<evidence type="ECO:0000256" key="7">
    <source>
        <dbReference type="SAM" id="MobiDB-lite"/>
    </source>
</evidence>
<dbReference type="Gene3D" id="3.40.50.300">
    <property type="entry name" value="P-loop containing nucleotide triphosphate hydrolases"/>
    <property type="match status" value="1"/>
</dbReference>
<feature type="domain" description="Ycf2 N-terminal" evidence="10">
    <location>
        <begin position="1075"/>
        <end position="1302"/>
    </location>
</feature>
<keyword evidence="3 11" id="KW-0934">Plastid</keyword>
<dbReference type="EMBL" id="HE963749">
    <property type="protein sequence ID" value="CCJ32561.1"/>
    <property type="molecule type" value="Genomic_DNA"/>
</dbReference>
<keyword evidence="8" id="KW-0812">Transmembrane</keyword>
<accession>M1WU63</accession>
<protein>
    <recommendedName>
        <fullName evidence="6">Protein Ycf2</fullName>
    </recommendedName>
</protein>
<sequence>MRSLGKNNNRPSFEEIGERPSLEEIRERLSLEEIRERLSLEEIQERMTDPMYSMSFRFKFWIYELRETWRQIKNSHYLLDSWTKFDSVGSFTHIFFHQERFMKLFDLRICSILLSRTSNRTIKGVALLVVAVLIYRINHRNMVERKNLYLMGLLPIPMNSIGPRNDTLEESFGSPNINRLIVSLLHLPKAKKISESCFMDSKDSFVQVPDSSQLKGSSDQSRENFDSISNEDSKYHALINQTEIQQLKERLPTRPIRYFFSDIESELHLCSNATERFTRDQKLLKKEQEVSFVPSRRSEEKEMVDLFKIITYLQNNVSIHPSSSDLGWGMVPKDELDMDSSNKISFWNKNPFLDLFHLFQKGRYTLDHDLESEERFQEMADLFTLSITQPDLVYHKGFPFSIDSYGLDQKTLLNEVFHSRDESKKKSLLILPPIFDEENESFYRRIRVRISSRNGLEDPKPKIGVKIVVLASNNIMEAVNQYQYRLIRLIRNLIPIQSSTYGSIRNLLNRFYFEYGIQIGNATLKHITRIKYRINQHLSNLKKSKKKWFDPLILIKSTINQHLSNLKKSKKEWFDPLLSRTERSMNRDPHAYRYKWSDGSKNLQEHLEHFVSEQSDRLGEYSIDLTKNQKHVSEALHCLLSKLGHLFLSKSIRFFSKSLTPFFVSIRAIPRSEIHIYELKGPNDPLGNHLLESTGVQIVQLKKLKPDDPETPRRSKFLINGGRIPAFLFDKIPKWMIDSFHIRKNHRKFFDNTDSYFSMIFHDRDNGLNPVKPFHRSSLISSFYKANRLRFLNNPYHYSNKRFPFYVEKTRIDNSDLTYGQFLTISFIRNKVFSLCVGKKKPVFLERDTISPIESQVSDILIPNDFPQSGDERYNLYKSFHFPTRSDPLVDRAIYSIPDISGTPLTEEEIVNLEGTYCQPLSDMNLSDSEGENLHQYLGFSSNMGLIHTACSEKYFPSRNGKKQSLLLIWIKKCGEILPIDKERDSWNPFQTSMQWFLTWTGCNNNPYLLEIFSTIRSSPEWVCVWSLWVSEWSEWVSEWSEWVSLLDTIGQSFLGEKWEFLLDNTIRHGPSIYEKGLSFFYDISHGSYILWPIVQIPLWKIFTLPSYWNRINEISTKCVQNCFLSEEIIHRKNELPLPLRWTHRTNAQEFLYSILFLLLVAGYLVGTHLLFVSIVSSELQTEFEKIKSLINPSYSFDLEELLYTYPPPKHKQNSFWFETLLVPLGQIVDSLYGIWMFLVFGGKRRGPTYGVKFILIDIVDLILLNINCILIGIFDFIRMILNPIINGITFLRKTRHLSRTSREIHSFISKRRWVNSDWIDDEIESWVATSLLLKEDKKEFLLEYSNVTTEKRIDQILLSLTHSDHLSNNDFGVQMIDQPGSIYLRNLVDIHNKSLLNYEFNPSYLAEGRIVLAHSQTILAHSQTILPHSQIVANTEKKPFSLRLVLAPSRGILVLGSIVTGRSYLVKYLARNSYLPFITVCPETFRTDDNQGNWDADYEEAKEDCYEDDSYEEDSYEEDSYEEGKEDSYKEDGSGALEAARLNKDVDWEEFDAQLRFLLNLVAEDPFAACHDIYNGLDIDIDRELQKISDKLTTSLPPYIPPFRITLPFELAKAMSPCIIWMPNIHKLYVDESKDLALGLVVNNLRRDCERSSTRDILVIASTSFPQKVDPALIALNRSNTCIKIRRIPILQQRKHFFILSYAGGCHLEEQMSQSPTNGFGSISMASNVRDLVALTNGVLSICIASKKSIIDINTIRLARYRQTWTWRDRLLPSPRDLVFYQIGRAVAQHGLVSDCSIDFIYRYLKPESYQEKDFYLSKWYFELGTSVQKLTRFLYLLSCSAGFVAQDLWSVPDENKWSTFYLLEYDAELVHSLLQSALVRYPRAECSQFDNDHRVRLFLRSEPRNPVDTMEYFADSIKADESDFEIPLLGGWKYRENEQVKRDKEDLVNQILFAPRLWHPGGNLLERPEKFRFTYRDRAFRFSSIYHIEEKVEDEFLGPEPAPYQVPPYQVPDRSSKGQAFFQQTRFIWDPGDPFFLIFKKAEPFISVFSTRELFGDEEMPRELLISDIWSQLEHPPRTMAERVFVIKKLHEEDWKWVLRNERWVLTNTTSSLPNSFHSNTPSESYQYLSNLFLSNNGRLLKQVEKTLGRKKFLLPDELKDVLIESRLER</sequence>
<feature type="domain" description="Ycf2 N-terminal" evidence="10">
    <location>
        <begin position="554"/>
        <end position="1015"/>
    </location>
</feature>
<keyword evidence="8" id="KW-1133">Transmembrane helix</keyword>
<comment type="similarity">
    <text evidence="2 6">Belongs to the Ycf2 family.</text>
</comment>
<dbReference type="RefSeq" id="YP_007476421.1">
    <property type="nucleotide sequence ID" value="NC_020372.1"/>
</dbReference>
<comment type="subcellular location">
    <subcellularLocation>
        <location evidence="6">Plastid</location>
        <location evidence="6">Chloroplast stroma</location>
    </subcellularLocation>
</comment>
<dbReference type="Pfam" id="PF05695">
    <property type="entry name" value="Ycf2"/>
    <property type="match status" value="3"/>
</dbReference>
<evidence type="ECO:0000256" key="1">
    <source>
        <dbReference type="ARBA" id="ARBA00002329"/>
    </source>
</evidence>
<evidence type="ECO:0000259" key="10">
    <source>
        <dbReference type="Pfam" id="PF05695"/>
    </source>
</evidence>
<feature type="domain" description="Ycf2 N-terminal" evidence="10">
    <location>
        <begin position="56"/>
        <end position="204"/>
    </location>
</feature>
<evidence type="ECO:0000256" key="4">
    <source>
        <dbReference type="ARBA" id="ARBA00022741"/>
    </source>
</evidence>
<dbReference type="SUPFAM" id="SSF52540">
    <property type="entry name" value="P-loop containing nucleoside triphosphate hydrolases"/>
    <property type="match status" value="1"/>
</dbReference>
<feature type="compositionally biased region" description="Basic and acidic residues" evidence="7">
    <location>
        <begin position="1523"/>
        <end position="1533"/>
    </location>
</feature>
<dbReference type="PANTHER" id="PTHR33078">
    <property type="entry name" value="PROTEIN YCF2-RELATED"/>
    <property type="match status" value="1"/>
</dbReference>
<feature type="transmembrane region" description="Helical" evidence="8">
    <location>
        <begin position="1089"/>
        <end position="1109"/>
    </location>
</feature>
<dbReference type="RefSeq" id="YP_007476394.1">
    <property type="nucleotide sequence ID" value="NC_020372.1"/>
</dbReference>
<feature type="transmembrane region" description="Helical" evidence="8">
    <location>
        <begin position="1151"/>
        <end position="1176"/>
    </location>
</feature>
<evidence type="ECO:0000313" key="11">
    <source>
        <dbReference type="EMBL" id="CCJ32561.1"/>
    </source>
</evidence>
<gene>
    <name evidence="6 11" type="primary">ycf2</name>
</gene>
<keyword evidence="5 6" id="KW-0067">ATP-binding</keyword>
<dbReference type="GO" id="GO:0005524">
    <property type="term" value="F:ATP binding"/>
    <property type="evidence" value="ECO:0007669"/>
    <property type="project" value="UniProtKB-KW"/>
</dbReference>
<reference evidence="11" key="2">
    <citation type="journal article" date="2013" name="Syst. Biol.">
        <title>The evolutionary root of flowering plants.</title>
        <authorList>
            <person name="Goremykin V.V."/>
            <person name="Nikiforova S.V."/>
            <person name="Biggs P.J."/>
            <person name="Zhong B."/>
            <person name="DeLange P."/>
            <person name="Martin W."/>
            <person name="Woetzel S."/>
            <person name="Atherton R.A."/>
            <person name="McLenachan T."/>
            <person name="Lockhart P.J."/>
        </authorList>
    </citation>
    <scope>NUCLEOTIDE SEQUENCE</scope>
</reference>
<feature type="domain" description="ATPase AAA-type core" evidence="9">
    <location>
        <begin position="1608"/>
        <end position="1686"/>
    </location>
</feature>
<dbReference type="PANTHER" id="PTHR33078:SF100">
    <property type="entry name" value="PROTEIN YCF2"/>
    <property type="match status" value="1"/>
</dbReference>
<proteinExistence type="inferred from homology"/>
<dbReference type="GeneID" id="14675211"/>
<dbReference type="Pfam" id="PF00004">
    <property type="entry name" value="AAA"/>
    <property type="match status" value="1"/>
</dbReference>
<evidence type="ECO:0000256" key="8">
    <source>
        <dbReference type="SAM" id="Phobius"/>
    </source>
</evidence>
<dbReference type="InterPro" id="IPR056777">
    <property type="entry name" value="Ycf2_N"/>
</dbReference>
<geneLocation type="chloroplast" evidence="11"/>
<reference evidence="11" key="1">
    <citation type="submission" date="2012-07" db="EMBL/GenBank/DDBJ databases">
        <authorList>
            <person name="Goremykin V."/>
        </authorList>
    </citation>
    <scope>NUCLEOTIDE SEQUENCE</scope>
</reference>
<dbReference type="GeneID" id="14675186"/>
<feature type="binding site" evidence="6">
    <location>
        <begin position="1457"/>
        <end position="1464"/>
    </location>
    <ligand>
        <name>ATP</name>
        <dbReference type="ChEBI" id="CHEBI:30616"/>
    </ligand>
</feature>
<evidence type="ECO:0000256" key="5">
    <source>
        <dbReference type="ARBA" id="ARBA00022840"/>
    </source>
</evidence>
<dbReference type="InterPro" id="IPR027417">
    <property type="entry name" value="P-loop_NTPase"/>
</dbReference>
<feature type="region of interest" description="Disordered" evidence="7">
    <location>
        <begin position="1504"/>
        <end position="1533"/>
    </location>
</feature>
<comment type="function">
    <text evidence="1 6">Probable ATPase of unknown function. Its presence in a non-photosynthetic plant (Epifagus virginiana) and experiments in tobacco indicate that it has an essential function which is probably not related to photosynthesis.</text>
</comment>
<evidence type="ECO:0000259" key="9">
    <source>
        <dbReference type="Pfam" id="PF00004"/>
    </source>
</evidence>
<feature type="compositionally biased region" description="Acidic residues" evidence="7">
    <location>
        <begin position="1504"/>
        <end position="1522"/>
    </location>
</feature>